<organism evidence="3 4">
    <name type="scientific">Rhizobium gallicum</name>
    <dbReference type="NCBI Taxonomy" id="56730"/>
    <lineage>
        <taxon>Bacteria</taxon>
        <taxon>Pseudomonadati</taxon>
        <taxon>Pseudomonadota</taxon>
        <taxon>Alphaproteobacteria</taxon>
        <taxon>Hyphomicrobiales</taxon>
        <taxon>Rhizobiaceae</taxon>
        <taxon>Rhizobium/Agrobacterium group</taxon>
        <taxon>Rhizobium</taxon>
    </lineage>
</organism>
<dbReference type="RefSeq" id="WP_074073125.1">
    <property type="nucleotide sequence ID" value="NZ_CP017105.1"/>
</dbReference>
<dbReference type="EMBL" id="CP017105">
    <property type="protein sequence ID" value="APO72126.1"/>
    <property type="molecule type" value="Genomic_DNA"/>
</dbReference>
<evidence type="ECO:0000259" key="1">
    <source>
        <dbReference type="Pfam" id="PF14231"/>
    </source>
</evidence>
<protein>
    <recommendedName>
        <fullName evidence="5">GXWXG protein</fullName>
    </recommendedName>
</protein>
<reference evidence="3 4" key="1">
    <citation type="submission" date="2016-09" db="EMBL/GenBank/DDBJ databases">
        <title>The complete genome sequences of Rhizobium gallicum, symbiovars gallicum and phaseoli, symbionts associated to common bean (Phaseolus vulgaris).</title>
        <authorList>
            <person name="Bustos P."/>
            <person name="Santamaria R.I."/>
            <person name="Perez-Carrascal O.M."/>
            <person name="Juarez S."/>
            <person name="Lozano L."/>
            <person name="Martinez-Flores I."/>
            <person name="Martinez-Romero E."/>
            <person name="Cevallos M."/>
            <person name="Romero D."/>
            <person name="Davila G."/>
            <person name="Gonzalez V."/>
        </authorList>
    </citation>
    <scope>NUCLEOTIDE SEQUENCE [LARGE SCALE GENOMIC DNA]</scope>
    <source>
        <strain evidence="3 4">IE4872</strain>
        <plasmid evidence="4">prgalie4872d</plasmid>
    </source>
</reference>
<dbReference type="AlphaFoldDB" id="A0A1L5NW75"/>
<sequence>MSIRERDSMRGDQQQEMASWLRSLEPVQPKDMIGLWKGVGLPSGHPLDGVLENLHWFGKRFHADMRADALLFQRRPGRLVSIDPRYIPIGLAIKAAPLGRTAVARKLFLHLQQALRAKGTTASITLQIFEHVESAAMIYDKQPIVDHFRLVRHDELVGMMCVRGDSCRYFFRLRKVDEAGM</sequence>
<dbReference type="InterPro" id="IPR025951">
    <property type="entry name" value="GXWXG_dom"/>
</dbReference>
<name>A0A1L5NW75_9HYPH</name>
<gene>
    <name evidence="3" type="ORF">IE4872_PD01605</name>
</gene>
<evidence type="ECO:0000313" key="3">
    <source>
        <dbReference type="EMBL" id="APO72126.1"/>
    </source>
</evidence>
<dbReference type="Pfam" id="PF14231">
    <property type="entry name" value="GXWXG"/>
    <property type="match status" value="1"/>
</dbReference>
<feature type="domain" description="DUF4334" evidence="2">
    <location>
        <begin position="122"/>
        <end position="174"/>
    </location>
</feature>
<evidence type="ECO:0008006" key="5">
    <source>
        <dbReference type="Google" id="ProtNLM"/>
    </source>
</evidence>
<dbReference type="Pfam" id="PF14232">
    <property type="entry name" value="DUF4334"/>
    <property type="match status" value="1"/>
</dbReference>
<evidence type="ECO:0000313" key="4">
    <source>
        <dbReference type="Proteomes" id="UP000184749"/>
    </source>
</evidence>
<dbReference type="InterPro" id="IPR025568">
    <property type="entry name" value="DUF4334"/>
</dbReference>
<keyword evidence="3" id="KW-0614">Plasmid</keyword>
<feature type="domain" description="GXWXG" evidence="1">
    <location>
        <begin position="22"/>
        <end position="75"/>
    </location>
</feature>
<accession>A0A1L5NW75</accession>
<geneLocation type="plasmid" evidence="4">
    <name>prgalie4872d</name>
</geneLocation>
<proteinExistence type="predicted"/>
<dbReference type="Proteomes" id="UP000184749">
    <property type="component" value="Plasmid pRgalIE4872d"/>
</dbReference>
<dbReference type="Gene3D" id="2.40.128.580">
    <property type="entry name" value="GXWXG domain"/>
    <property type="match status" value="1"/>
</dbReference>
<evidence type="ECO:0000259" key="2">
    <source>
        <dbReference type="Pfam" id="PF14232"/>
    </source>
</evidence>